<keyword evidence="1" id="KW-0802">TPR repeat</keyword>
<proteinExistence type="predicted"/>
<keyword evidence="4" id="KW-1185">Reference proteome</keyword>
<feature type="repeat" description="TPR" evidence="1">
    <location>
        <begin position="70"/>
        <end position="103"/>
    </location>
</feature>
<dbReference type="Pfam" id="PF14559">
    <property type="entry name" value="TPR_19"/>
    <property type="match status" value="1"/>
</dbReference>
<gene>
    <name evidence="3" type="ORF">Q8A70_17455</name>
</gene>
<dbReference type="RefSeq" id="WP_379957493.1">
    <property type="nucleotide sequence ID" value="NZ_JAUYVI010000005.1"/>
</dbReference>
<keyword evidence="2" id="KW-0732">Signal</keyword>
<evidence type="ECO:0000313" key="4">
    <source>
        <dbReference type="Proteomes" id="UP001230156"/>
    </source>
</evidence>
<evidence type="ECO:0000256" key="1">
    <source>
        <dbReference type="PROSITE-ProRule" id="PRU00339"/>
    </source>
</evidence>
<name>A0ABU0YS44_9PROT</name>
<dbReference type="Pfam" id="PF13174">
    <property type="entry name" value="TPR_6"/>
    <property type="match status" value="1"/>
</dbReference>
<protein>
    <submittedName>
        <fullName evidence="3">Tetratricopeptide repeat protein</fullName>
    </submittedName>
</protein>
<feature type="chain" id="PRO_5045999435" evidence="2">
    <location>
        <begin position="26"/>
        <end position="153"/>
    </location>
</feature>
<dbReference type="InterPro" id="IPR011990">
    <property type="entry name" value="TPR-like_helical_dom_sf"/>
</dbReference>
<feature type="signal peptide" evidence="2">
    <location>
        <begin position="1"/>
        <end position="25"/>
    </location>
</feature>
<reference evidence="4" key="1">
    <citation type="submission" date="2023-08" db="EMBL/GenBank/DDBJ databases">
        <title>Rhodospirillaceae gen. nov., a novel taxon isolated from the Yangtze River Yuezi River estuary sludge.</title>
        <authorList>
            <person name="Ruan L."/>
        </authorList>
    </citation>
    <scope>NUCLEOTIDE SEQUENCE [LARGE SCALE GENOMIC DNA]</scope>
    <source>
        <strain evidence="4">R-7</strain>
    </source>
</reference>
<dbReference type="Proteomes" id="UP001230156">
    <property type="component" value="Unassembled WGS sequence"/>
</dbReference>
<dbReference type="SMART" id="SM00028">
    <property type="entry name" value="TPR"/>
    <property type="match status" value="1"/>
</dbReference>
<dbReference type="PROSITE" id="PS50293">
    <property type="entry name" value="TPR_REGION"/>
    <property type="match status" value="1"/>
</dbReference>
<accession>A0ABU0YS44</accession>
<organism evidence="3 4">
    <name type="scientific">Dongia sedimenti</name>
    <dbReference type="NCBI Taxonomy" id="3064282"/>
    <lineage>
        <taxon>Bacteria</taxon>
        <taxon>Pseudomonadati</taxon>
        <taxon>Pseudomonadota</taxon>
        <taxon>Alphaproteobacteria</taxon>
        <taxon>Rhodospirillales</taxon>
        <taxon>Dongiaceae</taxon>
        <taxon>Dongia</taxon>
    </lineage>
</organism>
<dbReference type="EMBL" id="JAUYVI010000005">
    <property type="protein sequence ID" value="MDQ7249478.1"/>
    <property type="molecule type" value="Genomic_DNA"/>
</dbReference>
<evidence type="ECO:0000313" key="3">
    <source>
        <dbReference type="EMBL" id="MDQ7249478.1"/>
    </source>
</evidence>
<sequence length="153" mass="16868">MKRSSIISGFAGFAAVLMITGSAWAMGSSDTDESQQVDAYKQAKSLIDDDKYSEAIPILQKLIKDKGAYADALNLLGYSYRKSGDATTALDYYNQALAMEPKHLGANEYLGELYLEMKQPDKAKERLAVLKNACGDCEEYEELEDAIKKQASM</sequence>
<dbReference type="InterPro" id="IPR019734">
    <property type="entry name" value="TPR_rpt"/>
</dbReference>
<evidence type="ECO:0000256" key="2">
    <source>
        <dbReference type="SAM" id="SignalP"/>
    </source>
</evidence>
<dbReference type="Gene3D" id="1.25.40.10">
    <property type="entry name" value="Tetratricopeptide repeat domain"/>
    <property type="match status" value="1"/>
</dbReference>
<dbReference type="PROSITE" id="PS50005">
    <property type="entry name" value="TPR"/>
    <property type="match status" value="1"/>
</dbReference>
<dbReference type="SUPFAM" id="SSF48452">
    <property type="entry name" value="TPR-like"/>
    <property type="match status" value="1"/>
</dbReference>
<comment type="caution">
    <text evidence="3">The sequence shown here is derived from an EMBL/GenBank/DDBJ whole genome shotgun (WGS) entry which is preliminary data.</text>
</comment>